<dbReference type="InterPro" id="IPR012340">
    <property type="entry name" value="NA-bd_OB-fold"/>
</dbReference>
<keyword evidence="2" id="KW-1185">Reference proteome</keyword>
<evidence type="ECO:0008006" key="3">
    <source>
        <dbReference type="Google" id="ProtNLM"/>
    </source>
</evidence>
<protein>
    <recommendedName>
        <fullName evidence="3">NfeD-like C-terminal domain-containing protein</fullName>
    </recommendedName>
</protein>
<evidence type="ECO:0000313" key="1">
    <source>
        <dbReference type="EMBL" id="MFD0926521.1"/>
    </source>
</evidence>
<organism evidence="1 2">
    <name type="scientific">Williamsia deligens</name>
    <dbReference type="NCBI Taxonomy" id="321325"/>
    <lineage>
        <taxon>Bacteria</taxon>
        <taxon>Bacillati</taxon>
        <taxon>Actinomycetota</taxon>
        <taxon>Actinomycetes</taxon>
        <taxon>Mycobacteriales</taxon>
        <taxon>Nocardiaceae</taxon>
        <taxon>Williamsia</taxon>
    </lineage>
</organism>
<gene>
    <name evidence="1" type="ORF">ACFQ04_12325</name>
</gene>
<sequence length="71" mass="7193">MAGLVGRMGVVVLPPGPDGIGEVEIRVGGTRETYVATAEVTIEVGATVLVVEDLGGRQVAVIPWAAPPEAV</sequence>
<accession>A0ABW3G7T8</accession>
<dbReference type="RefSeq" id="WP_253645607.1">
    <property type="nucleotide sequence ID" value="NZ_BAAAMO010000002.1"/>
</dbReference>
<comment type="caution">
    <text evidence="1">The sequence shown here is derived from an EMBL/GenBank/DDBJ whole genome shotgun (WGS) entry which is preliminary data.</text>
</comment>
<proteinExistence type="predicted"/>
<dbReference type="Gene3D" id="2.40.50.140">
    <property type="entry name" value="Nucleic acid-binding proteins"/>
    <property type="match status" value="1"/>
</dbReference>
<dbReference type="Proteomes" id="UP001597068">
    <property type="component" value="Unassembled WGS sequence"/>
</dbReference>
<evidence type="ECO:0000313" key="2">
    <source>
        <dbReference type="Proteomes" id="UP001597068"/>
    </source>
</evidence>
<name>A0ABW3G7T8_9NOCA</name>
<reference evidence="2" key="1">
    <citation type="journal article" date="2019" name="Int. J. Syst. Evol. Microbiol.">
        <title>The Global Catalogue of Microorganisms (GCM) 10K type strain sequencing project: providing services to taxonomists for standard genome sequencing and annotation.</title>
        <authorList>
            <consortium name="The Broad Institute Genomics Platform"/>
            <consortium name="The Broad Institute Genome Sequencing Center for Infectious Disease"/>
            <person name="Wu L."/>
            <person name="Ma J."/>
        </authorList>
    </citation>
    <scope>NUCLEOTIDE SEQUENCE [LARGE SCALE GENOMIC DNA]</scope>
    <source>
        <strain evidence="2">CCUG 50873</strain>
    </source>
</reference>
<dbReference type="EMBL" id="JBHTIL010000001">
    <property type="protein sequence ID" value="MFD0926521.1"/>
    <property type="molecule type" value="Genomic_DNA"/>
</dbReference>